<dbReference type="AlphaFoldDB" id="A0AAV8XS11"/>
<evidence type="ECO:0000313" key="10">
    <source>
        <dbReference type="EMBL" id="KAJ8941843.1"/>
    </source>
</evidence>
<accession>A0AAV8XS11</accession>
<evidence type="ECO:0000256" key="2">
    <source>
        <dbReference type="ARBA" id="ARBA00022692"/>
    </source>
</evidence>
<evidence type="ECO:0000313" key="11">
    <source>
        <dbReference type="Proteomes" id="UP001162162"/>
    </source>
</evidence>
<proteinExistence type="inferred from homology"/>
<comment type="function">
    <text evidence="7">Component of the MICOS complex, a large protein complex of the mitochondrial inner membrane that plays crucial roles in the maintenance of crista junctions, inner membrane architecture, and formation of contact sites to the outer membrane.</text>
</comment>
<dbReference type="PANTHER" id="PTHR15415">
    <property type="entry name" value="MITOFILIN"/>
    <property type="match status" value="1"/>
</dbReference>
<evidence type="ECO:0000256" key="4">
    <source>
        <dbReference type="ARBA" id="ARBA00022989"/>
    </source>
</evidence>
<protein>
    <recommendedName>
        <fullName evidence="7">MICOS complex subunit MIC60</fullName>
    </recommendedName>
    <alternativeName>
        <fullName evidence="7">Mitofilin</fullName>
    </alternativeName>
</protein>
<evidence type="ECO:0000256" key="6">
    <source>
        <dbReference type="ARBA" id="ARBA00023136"/>
    </source>
</evidence>
<evidence type="ECO:0000256" key="8">
    <source>
        <dbReference type="SAM" id="Coils"/>
    </source>
</evidence>
<evidence type="ECO:0000256" key="9">
    <source>
        <dbReference type="SAM" id="MobiDB-lite"/>
    </source>
</evidence>
<feature type="coiled-coil region" evidence="8">
    <location>
        <begin position="146"/>
        <end position="206"/>
    </location>
</feature>
<evidence type="ECO:0000256" key="5">
    <source>
        <dbReference type="ARBA" id="ARBA00023128"/>
    </source>
</evidence>
<reference evidence="10" key="1">
    <citation type="journal article" date="2023" name="Insect Mol. Biol.">
        <title>Genome sequencing provides insights into the evolution of gene families encoding plant cell wall-degrading enzymes in longhorned beetles.</title>
        <authorList>
            <person name="Shin N.R."/>
            <person name="Okamura Y."/>
            <person name="Kirsch R."/>
            <person name="Pauchet Y."/>
        </authorList>
    </citation>
    <scope>NUCLEOTIDE SEQUENCE</scope>
    <source>
        <strain evidence="10">AMC_N1</strain>
    </source>
</reference>
<feature type="region of interest" description="Disordered" evidence="9">
    <location>
        <begin position="1"/>
        <end position="34"/>
    </location>
</feature>
<evidence type="ECO:0000256" key="1">
    <source>
        <dbReference type="ARBA" id="ARBA00010877"/>
    </source>
</evidence>
<dbReference type="Pfam" id="PF09731">
    <property type="entry name" value="Mitofilin"/>
    <property type="match status" value="1"/>
</dbReference>
<name>A0AAV8XS11_9CUCU</name>
<organism evidence="10 11">
    <name type="scientific">Aromia moschata</name>
    <dbReference type="NCBI Taxonomy" id="1265417"/>
    <lineage>
        <taxon>Eukaryota</taxon>
        <taxon>Metazoa</taxon>
        <taxon>Ecdysozoa</taxon>
        <taxon>Arthropoda</taxon>
        <taxon>Hexapoda</taxon>
        <taxon>Insecta</taxon>
        <taxon>Pterygota</taxon>
        <taxon>Neoptera</taxon>
        <taxon>Endopterygota</taxon>
        <taxon>Coleoptera</taxon>
        <taxon>Polyphaga</taxon>
        <taxon>Cucujiformia</taxon>
        <taxon>Chrysomeloidea</taxon>
        <taxon>Cerambycidae</taxon>
        <taxon>Cerambycinae</taxon>
        <taxon>Callichromatini</taxon>
        <taxon>Aromia</taxon>
    </lineage>
</organism>
<comment type="subunit">
    <text evidence="7">Component of the mitochondrial contact site and cristae organizing system (MICOS) complex.</text>
</comment>
<keyword evidence="6" id="KW-0472">Membrane</keyword>
<comment type="subcellular location">
    <subcellularLocation>
        <location evidence="7">Mitochondrion inner membrane</location>
        <topology evidence="7">Single-pass membrane protein</topology>
    </subcellularLocation>
</comment>
<feature type="region of interest" description="Disordered" evidence="9">
    <location>
        <begin position="285"/>
        <end position="308"/>
    </location>
</feature>
<dbReference type="PANTHER" id="PTHR15415:SF7">
    <property type="entry name" value="MICOS COMPLEX SUBUNIT MIC60"/>
    <property type="match status" value="1"/>
</dbReference>
<keyword evidence="8" id="KW-0175">Coiled coil</keyword>
<dbReference type="InterPro" id="IPR019133">
    <property type="entry name" value="MIC60"/>
</dbReference>
<feature type="compositionally biased region" description="Pro residues" evidence="9">
    <location>
        <begin position="14"/>
        <end position="27"/>
    </location>
</feature>
<evidence type="ECO:0000256" key="7">
    <source>
        <dbReference type="RuleBase" id="RU363000"/>
    </source>
</evidence>
<dbReference type="Proteomes" id="UP001162162">
    <property type="component" value="Unassembled WGS sequence"/>
</dbReference>
<dbReference type="GO" id="GO:0061617">
    <property type="term" value="C:MICOS complex"/>
    <property type="evidence" value="ECO:0007669"/>
    <property type="project" value="TreeGrafter"/>
</dbReference>
<keyword evidence="2 7" id="KW-0812">Transmembrane</keyword>
<keyword evidence="11" id="KW-1185">Reference proteome</keyword>
<comment type="caution">
    <text evidence="10">The sequence shown here is derived from an EMBL/GenBank/DDBJ whole genome shotgun (WGS) entry which is preliminary data.</text>
</comment>
<comment type="similarity">
    <text evidence="1 7">Belongs to the MICOS complex subunit Mic60 family.</text>
</comment>
<sequence length="308" mass="35643">MISGGKQDTKIVLPPEPSEYKAPPPIVPALEKEAQKPEKTYREIRLEKKEGSEEELKVEIEWLIIPNRLEKSSKLQAKQKGSRLCELKENIRKSAEEAVNAYNKAVYILKVYNQDIEYIIDEAVNEIKPDTWERVKNKTRSKVECIKRAQEKAEEATKDINKLKELVSSQNFDAPRTTKELIKNNIAKVQEDIYNAKKELDLEQRKGNVTEKYWDKVEKARQHFSEEMESLFPSIDLSKKKLSISSEDLDLFVLHTYANILFYQKELAKMQTIINEKMQQAVEAARKGGGEPLTNAQICERSNRRSDD</sequence>
<dbReference type="EMBL" id="JAPWTK010000350">
    <property type="protein sequence ID" value="KAJ8941843.1"/>
    <property type="molecule type" value="Genomic_DNA"/>
</dbReference>
<keyword evidence="4" id="KW-1133">Transmembrane helix</keyword>
<dbReference type="GO" id="GO:0042407">
    <property type="term" value="P:cristae formation"/>
    <property type="evidence" value="ECO:0007669"/>
    <property type="project" value="TreeGrafter"/>
</dbReference>
<gene>
    <name evidence="10" type="ORF">NQ318_005126</name>
</gene>
<keyword evidence="5 7" id="KW-0496">Mitochondrion</keyword>
<evidence type="ECO:0000256" key="3">
    <source>
        <dbReference type="ARBA" id="ARBA00022792"/>
    </source>
</evidence>
<keyword evidence="3 7" id="KW-0999">Mitochondrion inner membrane</keyword>